<feature type="domain" description="SET" evidence="2">
    <location>
        <begin position="1"/>
        <end position="96"/>
    </location>
</feature>
<proteinExistence type="predicted"/>
<dbReference type="AlphaFoldDB" id="A0A9P6TGH2"/>
<dbReference type="Pfam" id="PF00856">
    <property type="entry name" value="SET"/>
    <property type="match status" value="1"/>
</dbReference>
<evidence type="ECO:0000313" key="4">
    <source>
        <dbReference type="Proteomes" id="UP000886653"/>
    </source>
</evidence>
<comment type="caution">
    <text evidence="3">The sequence shown here is derived from an EMBL/GenBank/DDBJ whole genome shotgun (WGS) entry which is preliminary data.</text>
</comment>
<feature type="region of interest" description="Disordered" evidence="1">
    <location>
        <begin position="223"/>
        <end position="261"/>
    </location>
</feature>
<feature type="compositionally biased region" description="Polar residues" evidence="1">
    <location>
        <begin position="252"/>
        <end position="261"/>
    </location>
</feature>
<evidence type="ECO:0000256" key="1">
    <source>
        <dbReference type="SAM" id="MobiDB-lite"/>
    </source>
</evidence>
<dbReference type="InterPro" id="IPR053185">
    <property type="entry name" value="SET_domain_protein"/>
</dbReference>
<dbReference type="PROSITE" id="PS50280">
    <property type="entry name" value="SET"/>
    <property type="match status" value="1"/>
</dbReference>
<dbReference type="EMBL" id="MU167211">
    <property type="protein sequence ID" value="KAG0151776.1"/>
    <property type="molecule type" value="Genomic_DNA"/>
</dbReference>
<evidence type="ECO:0000313" key="3">
    <source>
        <dbReference type="EMBL" id="KAG0151776.1"/>
    </source>
</evidence>
<dbReference type="Proteomes" id="UP000886653">
    <property type="component" value="Unassembled WGS sequence"/>
</dbReference>
<dbReference type="Gene3D" id="2.170.270.10">
    <property type="entry name" value="SET domain"/>
    <property type="match status" value="1"/>
</dbReference>
<dbReference type="PANTHER" id="PTHR47332">
    <property type="entry name" value="SET DOMAIN-CONTAINING PROTEIN 5"/>
    <property type="match status" value="1"/>
</dbReference>
<dbReference type="InterPro" id="IPR046341">
    <property type="entry name" value="SET_dom_sf"/>
</dbReference>
<dbReference type="PANTHER" id="PTHR47332:SF6">
    <property type="entry name" value="SET DOMAIN-CONTAINING PROTEIN"/>
    <property type="match status" value="1"/>
</dbReference>
<dbReference type="OrthoDB" id="265717at2759"/>
<sequence>MVDLLPIKGRELFARQHGVGDTELDWISSAFDRNVFSASKDDEGHGGFAFIPEPAVNLNHDCRPNVAYYFDDLTLQLEMFAIRDIAPGEELFDSSRQDTLYHHYGFKCKCSQCNLPPWAISISDDRIEQIHQLSAVLSNWTAQPPPTTAMAEHLIALYKMEHMEAAIDTPYSLASLAYNSYGESDKASMYASIAISYGIYINGPDWPSYQAHAMLEKEPKNHWSYRSRLPNGPAGPKPDANVEATEEKKETTFSIISEESK</sequence>
<evidence type="ECO:0000259" key="2">
    <source>
        <dbReference type="PROSITE" id="PS50280"/>
    </source>
</evidence>
<protein>
    <recommendedName>
        <fullName evidence="2">SET domain-containing protein</fullName>
    </recommendedName>
</protein>
<dbReference type="CDD" id="cd20071">
    <property type="entry name" value="SET_SMYD"/>
    <property type="match status" value="1"/>
</dbReference>
<accession>A0A9P6TGH2</accession>
<name>A0A9P6TGH2_9BASI</name>
<dbReference type="SUPFAM" id="SSF82199">
    <property type="entry name" value="SET domain"/>
    <property type="match status" value="1"/>
</dbReference>
<keyword evidence="4" id="KW-1185">Reference proteome</keyword>
<organism evidence="3 4">
    <name type="scientific">Cronartium quercuum f. sp. fusiforme G11</name>
    <dbReference type="NCBI Taxonomy" id="708437"/>
    <lineage>
        <taxon>Eukaryota</taxon>
        <taxon>Fungi</taxon>
        <taxon>Dikarya</taxon>
        <taxon>Basidiomycota</taxon>
        <taxon>Pucciniomycotina</taxon>
        <taxon>Pucciniomycetes</taxon>
        <taxon>Pucciniales</taxon>
        <taxon>Coleosporiaceae</taxon>
        <taxon>Cronartium</taxon>
    </lineage>
</organism>
<reference evidence="3" key="1">
    <citation type="submission" date="2013-11" db="EMBL/GenBank/DDBJ databases">
        <title>Genome sequence of the fusiform rust pathogen reveals effectors for host alternation and coevolution with pine.</title>
        <authorList>
            <consortium name="DOE Joint Genome Institute"/>
            <person name="Smith K."/>
            <person name="Pendleton A."/>
            <person name="Kubisiak T."/>
            <person name="Anderson C."/>
            <person name="Salamov A."/>
            <person name="Aerts A."/>
            <person name="Riley R."/>
            <person name="Clum A."/>
            <person name="Lindquist E."/>
            <person name="Ence D."/>
            <person name="Campbell M."/>
            <person name="Kronenberg Z."/>
            <person name="Feau N."/>
            <person name="Dhillon B."/>
            <person name="Hamelin R."/>
            <person name="Burleigh J."/>
            <person name="Smith J."/>
            <person name="Yandell M."/>
            <person name="Nelson C."/>
            <person name="Grigoriev I."/>
            <person name="Davis J."/>
        </authorList>
    </citation>
    <scope>NUCLEOTIDE SEQUENCE</scope>
    <source>
        <strain evidence="3">G11</strain>
    </source>
</reference>
<gene>
    <name evidence="3" type="ORF">CROQUDRAFT_36427</name>
</gene>
<dbReference type="InterPro" id="IPR001214">
    <property type="entry name" value="SET_dom"/>
</dbReference>